<dbReference type="AlphaFoldDB" id="A0A1Y2CQ10"/>
<gene>
    <name evidence="1" type="ORF">BCR33DRAFT_714156</name>
</gene>
<protein>
    <submittedName>
        <fullName evidence="1">Uncharacterized protein</fullName>
    </submittedName>
</protein>
<reference evidence="1 2" key="1">
    <citation type="submission" date="2016-07" db="EMBL/GenBank/DDBJ databases">
        <title>Pervasive Adenine N6-methylation of Active Genes in Fungi.</title>
        <authorList>
            <consortium name="DOE Joint Genome Institute"/>
            <person name="Mondo S.J."/>
            <person name="Dannebaum R.O."/>
            <person name="Kuo R.C."/>
            <person name="Labutti K."/>
            <person name="Haridas S."/>
            <person name="Kuo A."/>
            <person name="Salamov A."/>
            <person name="Ahrendt S.R."/>
            <person name="Lipzen A."/>
            <person name="Sullivan W."/>
            <person name="Andreopoulos W.B."/>
            <person name="Clum A."/>
            <person name="Lindquist E."/>
            <person name="Daum C."/>
            <person name="Ramamoorthy G.K."/>
            <person name="Gryganskyi A."/>
            <person name="Culley D."/>
            <person name="Magnuson J.K."/>
            <person name="James T.Y."/>
            <person name="O'Malley M.A."/>
            <person name="Stajich J.E."/>
            <person name="Spatafora J.W."/>
            <person name="Visel A."/>
            <person name="Grigoriev I.V."/>
        </authorList>
    </citation>
    <scope>NUCLEOTIDE SEQUENCE [LARGE SCALE GENOMIC DNA]</scope>
    <source>
        <strain evidence="1 2">JEL800</strain>
    </source>
</reference>
<evidence type="ECO:0000313" key="1">
    <source>
        <dbReference type="EMBL" id="ORY49102.1"/>
    </source>
</evidence>
<comment type="caution">
    <text evidence="1">The sequence shown here is derived from an EMBL/GenBank/DDBJ whole genome shotgun (WGS) entry which is preliminary data.</text>
</comment>
<accession>A0A1Y2CQ10</accession>
<name>A0A1Y2CQ10_9FUNG</name>
<keyword evidence="2" id="KW-1185">Reference proteome</keyword>
<evidence type="ECO:0000313" key="2">
    <source>
        <dbReference type="Proteomes" id="UP000193642"/>
    </source>
</evidence>
<dbReference type="OrthoDB" id="2114323at2759"/>
<proteinExistence type="predicted"/>
<organism evidence="1 2">
    <name type="scientific">Rhizoclosmatium globosum</name>
    <dbReference type="NCBI Taxonomy" id="329046"/>
    <lineage>
        <taxon>Eukaryota</taxon>
        <taxon>Fungi</taxon>
        <taxon>Fungi incertae sedis</taxon>
        <taxon>Chytridiomycota</taxon>
        <taxon>Chytridiomycota incertae sedis</taxon>
        <taxon>Chytridiomycetes</taxon>
        <taxon>Chytridiales</taxon>
        <taxon>Chytriomycetaceae</taxon>
        <taxon>Rhizoclosmatium</taxon>
    </lineage>
</organism>
<dbReference type="Proteomes" id="UP000193642">
    <property type="component" value="Unassembled WGS sequence"/>
</dbReference>
<dbReference type="EMBL" id="MCGO01000010">
    <property type="protein sequence ID" value="ORY49102.1"/>
    <property type="molecule type" value="Genomic_DNA"/>
</dbReference>
<sequence length="212" mass="22552">MATPIYYQAAQRYFGASCTSPLALITYQFQTTCTGTNVTAPQPCLVSAPFATQSICVTDYQKNGAATFGSFAYAEVVIHSTPDCSSKTNIVGVRQYALNSIFQWGVNDKNQVIAGVNLYRPERKELLLGRCKDTTCGTVFSDVSDTFPADGRTCYRPADLFNPGTYVVTTIYNPGSAKPAAVSSPSFAKSSSGSGLAPFAVSVVSLLLALTI</sequence>